<evidence type="ECO:0000313" key="5">
    <source>
        <dbReference type="Proteomes" id="UP000274756"/>
    </source>
</evidence>
<organism evidence="4 6">
    <name type="scientific">Dracunculus medinensis</name>
    <name type="common">Guinea worm</name>
    <dbReference type="NCBI Taxonomy" id="318479"/>
    <lineage>
        <taxon>Eukaryota</taxon>
        <taxon>Metazoa</taxon>
        <taxon>Ecdysozoa</taxon>
        <taxon>Nematoda</taxon>
        <taxon>Chromadorea</taxon>
        <taxon>Rhabditida</taxon>
        <taxon>Spirurina</taxon>
        <taxon>Dracunculoidea</taxon>
        <taxon>Dracunculidae</taxon>
        <taxon>Dracunculus</taxon>
    </lineage>
</organism>
<keyword evidence="5" id="KW-1185">Reference proteome</keyword>
<evidence type="ECO:0000259" key="2">
    <source>
        <dbReference type="SMART" id="SM00563"/>
    </source>
</evidence>
<dbReference type="OrthoDB" id="186786at2759"/>
<dbReference type="GO" id="GO:0005783">
    <property type="term" value="C:endoplasmic reticulum"/>
    <property type="evidence" value="ECO:0007669"/>
    <property type="project" value="TreeGrafter"/>
</dbReference>
<keyword evidence="1" id="KW-0472">Membrane</keyword>
<dbReference type="Proteomes" id="UP000274756">
    <property type="component" value="Unassembled WGS sequence"/>
</dbReference>
<reference evidence="6" key="1">
    <citation type="submission" date="2017-02" db="UniProtKB">
        <authorList>
            <consortium name="WormBaseParasite"/>
        </authorList>
    </citation>
    <scope>IDENTIFICATION</scope>
</reference>
<feature type="transmembrane region" description="Helical" evidence="1">
    <location>
        <begin position="53"/>
        <end position="70"/>
    </location>
</feature>
<accession>A0A0N4U0V5</accession>
<dbReference type="EMBL" id="UYYG01001150">
    <property type="protein sequence ID" value="VDN54588.1"/>
    <property type="molecule type" value="Genomic_DNA"/>
</dbReference>
<dbReference type="SMART" id="SM00563">
    <property type="entry name" value="PlsC"/>
    <property type="match status" value="1"/>
</dbReference>
<evidence type="ECO:0000313" key="4">
    <source>
        <dbReference type="Proteomes" id="UP000038040"/>
    </source>
</evidence>
<evidence type="ECO:0000256" key="1">
    <source>
        <dbReference type="SAM" id="Phobius"/>
    </source>
</evidence>
<dbReference type="Proteomes" id="UP000038040">
    <property type="component" value="Unplaced"/>
</dbReference>
<dbReference type="InterPro" id="IPR002123">
    <property type="entry name" value="Plipid/glycerol_acylTrfase"/>
</dbReference>
<keyword evidence="1" id="KW-1133">Transmembrane helix</keyword>
<sequence length="282" mass="32654">MLKRLGPRMNPILGLCFALIVFLTSVFGSYVLSLFIPLLLFNAHKRWRIIADRAIAFWFFIPTTILQYFFGTSFKITGDPIEIDKPALVLMNHRTRLDWMYYWGALLKMNPWLLVSSKIALKAELKYLPGAGVGMAGNQFIFLKRNMNEDKIALDKAIDYFANIGYDYQILFFPEGTDKSERTTKKSNDYAKKNGLPELKYVIYPRSAGLVHLIRRMREHNYISCIYNVTVAYPENTVQSEIDLVLKGIAPSKVHFNIERIDRTSIPRQESDIAKWINEYGF</sequence>
<feature type="transmembrane region" description="Helical" evidence="1">
    <location>
        <begin position="12"/>
        <end position="41"/>
    </location>
</feature>
<dbReference type="CDD" id="cd07990">
    <property type="entry name" value="LPLAT_LCLAT1-like"/>
    <property type="match status" value="1"/>
</dbReference>
<evidence type="ECO:0000313" key="6">
    <source>
        <dbReference type="WBParaSite" id="DME_0000020101-mRNA-1"/>
    </source>
</evidence>
<keyword evidence="1" id="KW-0812">Transmembrane</keyword>
<dbReference type="GO" id="GO:0016746">
    <property type="term" value="F:acyltransferase activity"/>
    <property type="evidence" value="ECO:0007669"/>
    <property type="project" value="InterPro"/>
</dbReference>
<dbReference type="SUPFAM" id="SSF69593">
    <property type="entry name" value="Glycerol-3-phosphate (1)-acyltransferase"/>
    <property type="match status" value="1"/>
</dbReference>
<dbReference type="Pfam" id="PF01553">
    <property type="entry name" value="Acyltransferase"/>
    <property type="match status" value="1"/>
</dbReference>
<dbReference type="WBParaSite" id="DME_0000020101-mRNA-1">
    <property type="protein sequence ID" value="DME_0000020101-mRNA-1"/>
    <property type="gene ID" value="DME_0000020101"/>
</dbReference>
<dbReference type="PANTHER" id="PTHR10983">
    <property type="entry name" value="1-ACYLGLYCEROL-3-PHOSPHATE ACYLTRANSFERASE-RELATED"/>
    <property type="match status" value="1"/>
</dbReference>
<proteinExistence type="predicted"/>
<dbReference type="AlphaFoldDB" id="A0A0N4U0V5"/>
<feature type="domain" description="Phospholipid/glycerol acyltransferase" evidence="2">
    <location>
        <begin position="87"/>
        <end position="211"/>
    </location>
</feature>
<dbReference type="PANTHER" id="PTHR10983:SF20">
    <property type="entry name" value="LYSOPHOSPHATIDYLINOSITOL ACYLTRANSFERASE 10"/>
    <property type="match status" value="1"/>
</dbReference>
<name>A0A0N4U0V5_DRAME</name>
<evidence type="ECO:0000313" key="3">
    <source>
        <dbReference type="EMBL" id="VDN54588.1"/>
    </source>
</evidence>
<dbReference type="STRING" id="318479.A0A0N4U0V5"/>
<gene>
    <name evidence="3" type="ORF">DME_LOCUS4561</name>
</gene>
<reference evidence="3 5" key="2">
    <citation type="submission" date="2018-11" db="EMBL/GenBank/DDBJ databases">
        <authorList>
            <consortium name="Pathogen Informatics"/>
        </authorList>
    </citation>
    <scope>NUCLEOTIDE SEQUENCE [LARGE SCALE GENOMIC DNA]</scope>
</reference>
<dbReference type="GO" id="GO:0036149">
    <property type="term" value="P:phosphatidylinositol acyl-chain remodeling"/>
    <property type="evidence" value="ECO:0007669"/>
    <property type="project" value="TreeGrafter"/>
</dbReference>
<protein>
    <submittedName>
        <fullName evidence="6">PlsC domain-containing protein</fullName>
    </submittedName>
</protein>